<dbReference type="CDD" id="cd01038">
    <property type="entry name" value="Endonuclease_DUF559"/>
    <property type="match status" value="1"/>
</dbReference>
<dbReference type="InterPro" id="IPR047216">
    <property type="entry name" value="Endonuclease_DUF559_bact"/>
</dbReference>
<protein>
    <submittedName>
        <fullName evidence="2">Endonuclease domain-containing protein</fullName>
    </submittedName>
</protein>
<keyword evidence="3" id="KW-1185">Reference proteome</keyword>
<accession>A0A558QWM0</accession>
<evidence type="ECO:0000313" key="2">
    <source>
        <dbReference type="EMBL" id="TVV71556.1"/>
    </source>
</evidence>
<dbReference type="PANTHER" id="PTHR38590">
    <property type="entry name" value="BLL0828 PROTEIN"/>
    <property type="match status" value="1"/>
</dbReference>
<gene>
    <name evidence="2" type="ORF">FOY91_16480</name>
</gene>
<keyword evidence="2" id="KW-0255">Endonuclease</keyword>
<organism evidence="2 3">
    <name type="scientific">Alterirhizorhabdus solaris</name>
    <dbReference type="NCBI Taxonomy" id="2529389"/>
    <lineage>
        <taxon>Bacteria</taxon>
        <taxon>Pseudomonadati</taxon>
        <taxon>Pseudomonadota</taxon>
        <taxon>Alphaproteobacteria</taxon>
        <taxon>Sphingomonadales</taxon>
        <taxon>Rhizorhabdaceae</taxon>
        <taxon>Alterirhizorhabdus</taxon>
    </lineage>
</organism>
<dbReference type="SUPFAM" id="SSF52980">
    <property type="entry name" value="Restriction endonuclease-like"/>
    <property type="match status" value="1"/>
</dbReference>
<dbReference type="RefSeq" id="WP_145154344.1">
    <property type="nucleotide sequence ID" value="NZ_VNIM01000084.1"/>
</dbReference>
<reference evidence="2 3" key="1">
    <citation type="submission" date="2019-07" db="EMBL/GenBank/DDBJ databases">
        <title>Sphingomonas solaris sp. nov., isolated from a solar panel from Boston, Massachusetts.</title>
        <authorList>
            <person name="Tanner K."/>
            <person name="Pascual J."/>
            <person name="Mancuso C."/>
            <person name="Pereto J."/>
            <person name="Khalil A."/>
            <person name="Vilanova C."/>
        </authorList>
    </citation>
    <scope>NUCLEOTIDE SEQUENCE [LARGE SCALE GENOMIC DNA]</scope>
    <source>
        <strain evidence="2 3">R4DWN</strain>
    </source>
</reference>
<comment type="caution">
    <text evidence="2">The sequence shown here is derived from an EMBL/GenBank/DDBJ whole genome shotgun (WGS) entry which is preliminary data.</text>
</comment>
<dbReference type="AlphaFoldDB" id="A0A558QWM0"/>
<sequence>MEKRLTPVARKLRASATDAERLMWSRLRARQLEDAKFVRQFPIGPHVADFVCRSARLVIELDGGQHADNDADLERTRVIETFGYTVARFWNNDVMANIDGVLEAIRREVLIARNAL</sequence>
<dbReference type="Gene3D" id="3.40.960.10">
    <property type="entry name" value="VSR Endonuclease"/>
    <property type="match status" value="1"/>
</dbReference>
<dbReference type="InterPro" id="IPR007569">
    <property type="entry name" value="DUF559"/>
</dbReference>
<name>A0A558QWM0_9SPHN</name>
<feature type="domain" description="DUF559" evidence="1">
    <location>
        <begin position="4"/>
        <end position="108"/>
    </location>
</feature>
<keyword evidence="2" id="KW-0540">Nuclease</keyword>
<dbReference type="OrthoDB" id="9798754at2"/>
<dbReference type="GO" id="GO:0004519">
    <property type="term" value="F:endonuclease activity"/>
    <property type="evidence" value="ECO:0007669"/>
    <property type="project" value="UniProtKB-KW"/>
</dbReference>
<dbReference type="Proteomes" id="UP000318681">
    <property type="component" value="Unassembled WGS sequence"/>
</dbReference>
<keyword evidence="2" id="KW-0378">Hydrolase</keyword>
<dbReference type="PANTHER" id="PTHR38590:SF1">
    <property type="entry name" value="BLL0828 PROTEIN"/>
    <property type="match status" value="1"/>
</dbReference>
<dbReference type="Pfam" id="PF04480">
    <property type="entry name" value="DUF559"/>
    <property type="match status" value="1"/>
</dbReference>
<dbReference type="EMBL" id="VNIM01000084">
    <property type="protein sequence ID" value="TVV71556.1"/>
    <property type="molecule type" value="Genomic_DNA"/>
</dbReference>
<proteinExistence type="predicted"/>
<dbReference type="InterPro" id="IPR011335">
    <property type="entry name" value="Restrct_endonuc-II-like"/>
</dbReference>
<evidence type="ECO:0000259" key="1">
    <source>
        <dbReference type="Pfam" id="PF04480"/>
    </source>
</evidence>
<evidence type="ECO:0000313" key="3">
    <source>
        <dbReference type="Proteomes" id="UP000318681"/>
    </source>
</evidence>